<dbReference type="AlphaFoldDB" id="A0A4R6U3M0"/>
<dbReference type="PANTHER" id="PTHR30590">
    <property type="entry name" value="INNER MEMBRANE PROTEIN"/>
    <property type="match status" value="1"/>
</dbReference>
<keyword evidence="4" id="KW-1185">Reference proteome</keyword>
<comment type="caution">
    <text evidence="3">The sequence shown here is derived from an EMBL/GenBank/DDBJ whole genome shotgun (WGS) entry which is preliminary data.</text>
</comment>
<sequence length="382" mass="43327">METTQKRLVLLDILRGFAILGTLATNIWIFAYLGDLAYGTTYESPPWWTSLEDFLRLLVLFLVSGKFLSMLAILFGVGLELKYSQARRNERKWPGIYLWLSLLLFLEGFLHYTLVMEYDILMNYAIVAVIVAFIVRNGDKAIKRCMYIFGGIHAAIMLVLTASSVGLFFTGGSISIGDMSGVVQLYQNGNWFEQILYRLDQFLVLRIEIIFVLPMNIFLFLLGVRLMRANAFASDENGRRIRRRMMKIGFLVGVPTSLLLFVHGGYFDLSVRYFFSPFLALGYMGLIAWIADRFAPRFMQGVALIGRMALSCYIAQNVLASILFYGWGFGLGGSLHAGAVIGIFIGFCLLQLLFATLWLNYFSLGPIESVRRKLGELPERKR</sequence>
<dbReference type="PANTHER" id="PTHR30590:SF2">
    <property type="entry name" value="INNER MEMBRANE PROTEIN"/>
    <property type="match status" value="1"/>
</dbReference>
<feature type="transmembrane region" description="Helical" evidence="1">
    <location>
        <begin position="96"/>
        <end position="114"/>
    </location>
</feature>
<feature type="transmembrane region" description="Helical" evidence="1">
    <location>
        <begin position="339"/>
        <end position="362"/>
    </location>
</feature>
<feature type="transmembrane region" description="Helical" evidence="1">
    <location>
        <begin position="273"/>
        <end position="292"/>
    </location>
</feature>
<accession>A0A4R6U3M0</accession>
<dbReference type="InterPro" id="IPR052529">
    <property type="entry name" value="Bact_Transport_Assoc"/>
</dbReference>
<feature type="transmembrane region" description="Helical" evidence="1">
    <location>
        <begin position="12"/>
        <end position="34"/>
    </location>
</feature>
<feature type="domain" description="DUF418" evidence="2">
    <location>
        <begin position="226"/>
        <end position="374"/>
    </location>
</feature>
<dbReference type="EMBL" id="SNYJ01000012">
    <property type="protein sequence ID" value="TDQ37714.1"/>
    <property type="molecule type" value="Genomic_DNA"/>
</dbReference>
<evidence type="ECO:0000313" key="4">
    <source>
        <dbReference type="Proteomes" id="UP000295632"/>
    </source>
</evidence>
<dbReference type="Proteomes" id="UP000295632">
    <property type="component" value="Unassembled WGS sequence"/>
</dbReference>
<feature type="transmembrane region" description="Helical" evidence="1">
    <location>
        <begin position="147"/>
        <end position="169"/>
    </location>
</feature>
<name>A0A4R6U3M0_9BACI</name>
<dbReference type="Pfam" id="PF04235">
    <property type="entry name" value="DUF418"/>
    <property type="match status" value="1"/>
</dbReference>
<evidence type="ECO:0000259" key="2">
    <source>
        <dbReference type="Pfam" id="PF04235"/>
    </source>
</evidence>
<proteinExistence type="predicted"/>
<dbReference type="OrthoDB" id="9807744at2"/>
<feature type="transmembrane region" description="Helical" evidence="1">
    <location>
        <begin position="54"/>
        <end position="75"/>
    </location>
</feature>
<evidence type="ECO:0000256" key="1">
    <source>
        <dbReference type="SAM" id="Phobius"/>
    </source>
</evidence>
<reference evidence="3 4" key="1">
    <citation type="submission" date="2019-03" db="EMBL/GenBank/DDBJ databases">
        <title>Genomic Encyclopedia of Type Strains, Phase IV (KMG-IV): sequencing the most valuable type-strain genomes for metagenomic binning, comparative biology and taxonomic classification.</title>
        <authorList>
            <person name="Goeker M."/>
        </authorList>
    </citation>
    <scope>NUCLEOTIDE SEQUENCE [LARGE SCALE GENOMIC DNA]</scope>
    <source>
        <strain evidence="3 4">DSM 28697</strain>
    </source>
</reference>
<protein>
    <recommendedName>
        <fullName evidence="2">DUF418 domain-containing protein</fullName>
    </recommendedName>
</protein>
<keyword evidence="1" id="KW-0472">Membrane</keyword>
<feature type="transmembrane region" description="Helical" evidence="1">
    <location>
        <begin position="120"/>
        <end position="135"/>
    </location>
</feature>
<evidence type="ECO:0000313" key="3">
    <source>
        <dbReference type="EMBL" id="TDQ37714.1"/>
    </source>
</evidence>
<dbReference type="RefSeq" id="WP_133581174.1">
    <property type="nucleotide sequence ID" value="NZ_SNYJ01000012.1"/>
</dbReference>
<organism evidence="3 4">
    <name type="scientific">Aureibacillus halotolerans</name>
    <dbReference type="NCBI Taxonomy" id="1508390"/>
    <lineage>
        <taxon>Bacteria</taxon>
        <taxon>Bacillati</taxon>
        <taxon>Bacillota</taxon>
        <taxon>Bacilli</taxon>
        <taxon>Bacillales</taxon>
        <taxon>Bacillaceae</taxon>
        <taxon>Aureibacillus</taxon>
    </lineage>
</organism>
<keyword evidence="1" id="KW-0812">Transmembrane</keyword>
<gene>
    <name evidence="3" type="ORF">EV213_11274</name>
</gene>
<feature type="transmembrane region" description="Helical" evidence="1">
    <location>
        <begin position="203"/>
        <end position="227"/>
    </location>
</feature>
<feature type="transmembrane region" description="Helical" evidence="1">
    <location>
        <begin position="248"/>
        <end position="267"/>
    </location>
</feature>
<keyword evidence="1" id="KW-1133">Transmembrane helix</keyword>
<feature type="transmembrane region" description="Helical" evidence="1">
    <location>
        <begin position="304"/>
        <end position="327"/>
    </location>
</feature>
<dbReference type="InterPro" id="IPR007349">
    <property type="entry name" value="DUF418"/>
</dbReference>